<name>A0A1H0J1Z5_9BACI</name>
<feature type="region of interest" description="Disordered" evidence="3">
    <location>
        <begin position="142"/>
        <end position="166"/>
    </location>
</feature>
<dbReference type="InterPro" id="IPR036679">
    <property type="entry name" value="FlgN-like_sf"/>
</dbReference>
<dbReference type="STRING" id="745820.SAMN04488053_11232"/>
<proteinExistence type="predicted"/>
<accession>A0A1H0J1Z5</accession>
<dbReference type="Pfam" id="PF05130">
    <property type="entry name" value="FlgN"/>
    <property type="match status" value="1"/>
</dbReference>
<protein>
    <submittedName>
        <fullName evidence="4">FlgN protein</fullName>
    </submittedName>
</protein>
<organism evidence="4 5">
    <name type="scientific">Alkalicoccus daliensis</name>
    <dbReference type="NCBI Taxonomy" id="745820"/>
    <lineage>
        <taxon>Bacteria</taxon>
        <taxon>Bacillati</taxon>
        <taxon>Bacillota</taxon>
        <taxon>Bacilli</taxon>
        <taxon>Bacillales</taxon>
        <taxon>Bacillaceae</taxon>
        <taxon>Alkalicoccus</taxon>
    </lineage>
</organism>
<dbReference type="AlphaFoldDB" id="A0A1H0J1Z5"/>
<dbReference type="SUPFAM" id="SSF140566">
    <property type="entry name" value="FlgN-like"/>
    <property type="match status" value="1"/>
</dbReference>
<keyword evidence="1" id="KW-1005">Bacterial flagellum biogenesis</keyword>
<evidence type="ECO:0000256" key="2">
    <source>
        <dbReference type="SAM" id="Coils"/>
    </source>
</evidence>
<keyword evidence="5" id="KW-1185">Reference proteome</keyword>
<dbReference type="EMBL" id="FNIL01000012">
    <property type="protein sequence ID" value="SDO37459.1"/>
    <property type="molecule type" value="Genomic_DNA"/>
</dbReference>
<dbReference type="Gene3D" id="1.20.58.300">
    <property type="entry name" value="FlgN-like"/>
    <property type="match status" value="1"/>
</dbReference>
<evidence type="ECO:0000256" key="1">
    <source>
        <dbReference type="ARBA" id="ARBA00022795"/>
    </source>
</evidence>
<reference evidence="5" key="1">
    <citation type="submission" date="2016-10" db="EMBL/GenBank/DDBJ databases">
        <authorList>
            <person name="Varghese N."/>
            <person name="Submissions S."/>
        </authorList>
    </citation>
    <scope>NUCLEOTIDE SEQUENCE [LARGE SCALE GENOMIC DNA]</scope>
    <source>
        <strain evidence="5">CGMCC 1.10369</strain>
    </source>
</reference>
<feature type="coiled-coil region" evidence="2">
    <location>
        <begin position="94"/>
        <end position="121"/>
    </location>
</feature>
<keyword evidence="2" id="KW-0175">Coiled coil</keyword>
<dbReference type="InterPro" id="IPR007809">
    <property type="entry name" value="FlgN-like"/>
</dbReference>
<sequence>MQDMTEDLKKIFQALIVVHKRLNEQALLKEEIVKKGDIPALDQLMKDEMPLVTQLSKLENARRITVRSWLKEQGVVAEDATMEQISPAFSQEEQEMFRELQEALIAEVEQLQEQNELNRQLLEDSLRFVNLSLDAVQPQKNFASYSGKGESGEDDEQGRSLFDSKA</sequence>
<evidence type="ECO:0000256" key="3">
    <source>
        <dbReference type="SAM" id="MobiDB-lite"/>
    </source>
</evidence>
<evidence type="ECO:0000313" key="4">
    <source>
        <dbReference type="EMBL" id="SDO37459.1"/>
    </source>
</evidence>
<dbReference type="GO" id="GO:0044780">
    <property type="term" value="P:bacterial-type flagellum assembly"/>
    <property type="evidence" value="ECO:0007669"/>
    <property type="project" value="InterPro"/>
</dbReference>
<dbReference type="Proteomes" id="UP000198778">
    <property type="component" value="Unassembled WGS sequence"/>
</dbReference>
<gene>
    <name evidence="4" type="ORF">SAMN04488053_11232</name>
</gene>
<evidence type="ECO:0000313" key="5">
    <source>
        <dbReference type="Proteomes" id="UP000198778"/>
    </source>
</evidence>